<feature type="transmembrane region" description="Helical" evidence="6">
    <location>
        <begin position="60"/>
        <end position="79"/>
    </location>
</feature>
<keyword evidence="9" id="KW-1185">Reference proteome</keyword>
<evidence type="ECO:0000256" key="1">
    <source>
        <dbReference type="ARBA" id="ARBA00004651"/>
    </source>
</evidence>
<reference evidence="8 9" key="1">
    <citation type="submission" date="2019-04" db="EMBL/GenBank/DDBJ databases">
        <title>Genome sequencing of Clostridium botulinum Groups I-IV and Clostridium butyricum.</title>
        <authorList>
            <person name="Brunt J."/>
            <person name="Van Vliet A.H.M."/>
            <person name="Stringer S.C."/>
            <person name="Carter A.T."/>
            <person name="Peck M.W."/>
        </authorList>
    </citation>
    <scope>NUCLEOTIDE SEQUENCE [LARGE SCALE GENOMIC DNA]</scope>
    <source>
        <strain evidence="8 9">IFR 18/094</strain>
    </source>
</reference>
<keyword evidence="4 6" id="KW-1133">Transmembrane helix</keyword>
<evidence type="ECO:0000313" key="9">
    <source>
        <dbReference type="Proteomes" id="UP000473885"/>
    </source>
</evidence>
<evidence type="ECO:0000256" key="3">
    <source>
        <dbReference type="ARBA" id="ARBA00022692"/>
    </source>
</evidence>
<feature type="transmembrane region" description="Helical" evidence="6">
    <location>
        <begin position="289"/>
        <end position="312"/>
    </location>
</feature>
<dbReference type="InterPro" id="IPR003838">
    <property type="entry name" value="ABC3_permease_C"/>
</dbReference>
<keyword evidence="2 6" id="KW-1003">Cell membrane</keyword>
<dbReference type="RefSeq" id="WP_163249647.1">
    <property type="nucleotide sequence ID" value="NZ_SXDP01000012.1"/>
</dbReference>
<keyword evidence="5 6" id="KW-0472">Membrane</keyword>
<evidence type="ECO:0000256" key="4">
    <source>
        <dbReference type="ARBA" id="ARBA00022989"/>
    </source>
</evidence>
<name>A0A6M0RBR4_9CLOT</name>
<evidence type="ECO:0000259" key="7">
    <source>
        <dbReference type="Pfam" id="PF02687"/>
    </source>
</evidence>
<keyword evidence="3 6" id="KW-0812">Transmembrane</keyword>
<protein>
    <submittedName>
        <fullName evidence="8">FtsX-like permease family protein</fullName>
    </submittedName>
</protein>
<comment type="similarity">
    <text evidence="6">Belongs to the ABC-4 integral membrane protein family.</text>
</comment>
<feature type="transmembrane region" description="Helical" evidence="6">
    <location>
        <begin position="204"/>
        <end position="224"/>
    </location>
</feature>
<dbReference type="GO" id="GO:0005886">
    <property type="term" value="C:plasma membrane"/>
    <property type="evidence" value="ECO:0007669"/>
    <property type="project" value="UniProtKB-SubCell"/>
</dbReference>
<feature type="domain" description="ABC3 transporter permease C-terminal" evidence="7">
    <location>
        <begin position="547"/>
        <end position="642"/>
    </location>
</feature>
<feature type="transmembrane region" description="Helical" evidence="6">
    <location>
        <begin position="20"/>
        <end position="40"/>
    </location>
</feature>
<feature type="transmembrane region" description="Helical" evidence="6">
    <location>
        <begin position="591"/>
        <end position="612"/>
    </location>
</feature>
<dbReference type="Pfam" id="PF02687">
    <property type="entry name" value="FtsX"/>
    <property type="match status" value="2"/>
</dbReference>
<dbReference type="PIRSF" id="PIRSF018968">
    <property type="entry name" value="ABC_permease_BceB"/>
    <property type="match status" value="1"/>
</dbReference>
<gene>
    <name evidence="8" type="ORF">FDF74_11225</name>
</gene>
<feature type="transmembrane region" description="Helical" evidence="6">
    <location>
        <begin position="236"/>
        <end position="259"/>
    </location>
</feature>
<feature type="transmembrane region" description="Helical" evidence="6">
    <location>
        <begin position="632"/>
        <end position="654"/>
    </location>
</feature>
<accession>A0A6M0RBR4</accession>
<dbReference type="InterPro" id="IPR052536">
    <property type="entry name" value="ABC-4_Integral_Memb_Prot"/>
</dbReference>
<sequence length="659" mass="74975">MYSKIASRNVKRSFKDYAIYFLTLTFAVCIFYTFNSIGAQQAMLKLNKNQAQYVKVMENAMGYISIFVSVILGGLIIYANNFLVKRRKKELGIYMVLGMGKNKISKILFLETFLIGIVSLIAGLVLGITLSQGLSVFTAKLFQVGMSEYKFLVSPLAIQKSILYFGIIFLLVMIFNTVIISKYKLIDLLNAAKKNEKFKVKNPIFSVMIFTFGIISLIVAYYLINKSMLDPKDSRTLISILLGCLGTFFFFFGFSEFIISMIQNSKKLYFKNLNIFVTRQISSKINTNFISMTVICLMLFLTISILSTGIGFKNALEQSLKETTPFDATITIHGVKTPKSVLDKLDLKSTKDEKYAYYTQYMVDFDYKNTLYEYTDSNVRKQFNMLQFNKINAIKISEYNKLRELNGQKPVELTKDEVLVTSNFKSLIPATKKLLTSKKTLRIDNKIFNIKNKKLITNSTANRGIADNIFTIVVNDKFLEGKEVFGSYININYIGHNKEKSEKKVAKIFSNFRKDKELKDISFDTKKELYEENKGSTTLIIYIAIYLGIIFLISSAAVLALQQLSEASDSIERYNILKKIGTPKKMINKAILVQVFIYFSIPLVLAVVHSIVGMNVINNFLEMYGTNIGTGSLITLFILFVVYGGYFCVTYTGYKNIVK</sequence>
<proteinExistence type="inferred from homology"/>
<dbReference type="EMBL" id="SXDP01000012">
    <property type="protein sequence ID" value="NEZ47751.1"/>
    <property type="molecule type" value="Genomic_DNA"/>
</dbReference>
<comment type="caution">
    <text evidence="8">The sequence shown here is derived from an EMBL/GenBank/DDBJ whole genome shotgun (WGS) entry which is preliminary data.</text>
</comment>
<organism evidence="8 9">
    <name type="scientific">Clostridium niameyense</name>
    <dbReference type="NCBI Taxonomy" id="1622073"/>
    <lineage>
        <taxon>Bacteria</taxon>
        <taxon>Bacillati</taxon>
        <taxon>Bacillota</taxon>
        <taxon>Clostridia</taxon>
        <taxon>Eubacteriales</taxon>
        <taxon>Clostridiaceae</taxon>
        <taxon>Clostridium</taxon>
    </lineage>
</organism>
<dbReference type="AlphaFoldDB" id="A0A6M0RBR4"/>
<keyword evidence="6" id="KW-0813">Transport</keyword>
<dbReference type="PANTHER" id="PTHR46795:SF3">
    <property type="entry name" value="ABC TRANSPORTER PERMEASE"/>
    <property type="match status" value="1"/>
</dbReference>
<feature type="transmembrane region" description="Helical" evidence="6">
    <location>
        <begin position="539"/>
        <end position="561"/>
    </location>
</feature>
<comment type="subcellular location">
    <subcellularLocation>
        <location evidence="1 6">Cell membrane</location>
        <topology evidence="1 6">Multi-pass membrane protein</topology>
    </subcellularLocation>
</comment>
<evidence type="ECO:0000256" key="5">
    <source>
        <dbReference type="ARBA" id="ARBA00023136"/>
    </source>
</evidence>
<dbReference type="InterPro" id="IPR027022">
    <property type="entry name" value="ABC_permease_BceB-typ"/>
</dbReference>
<evidence type="ECO:0000256" key="2">
    <source>
        <dbReference type="ARBA" id="ARBA00022475"/>
    </source>
</evidence>
<feature type="transmembrane region" description="Helical" evidence="6">
    <location>
        <begin position="107"/>
        <end position="130"/>
    </location>
</feature>
<feature type="domain" description="ABC3 transporter permease C-terminal" evidence="7">
    <location>
        <begin position="64"/>
        <end position="182"/>
    </location>
</feature>
<dbReference type="PANTHER" id="PTHR46795">
    <property type="entry name" value="ABC TRANSPORTER PERMEASE-RELATED-RELATED"/>
    <property type="match status" value="1"/>
</dbReference>
<evidence type="ECO:0000313" key="8">
    <source>
        <dbReference type="EMBL" id="NEZ47751.1"/>
    </source>
</evidence>
<dbReference type="GO" id="GO:0055085">
    <property type="term" value="P:transmembrane transport"/>
    <property type="evidence" value="ECO:0007669"/>
    <property type="project" value="UniProtKB-UniRule"/>
</dbReference>
<evidence type="ECO:0000256" key="6">
    <source>
        <dbReference type="PIRNR" id="PIRNR018968"/>
    </source>
</evidence>
<feature type="transmembrane region" description="Helical" evidence="6">
    <location>
        <begin position="162"/>
        <end position="183"/>
    </location>
</feature>
<dbReference type="Proteomes" id="UP000473885">
    <property type="component" value="Unassembled WGS sequence"/>
</dbReference>